<dbReference type="AlphaFoldDB" id="A0A645CWW6"/>
<protein>
    <submittedName>
        <fullName evidence="1">Uncharacterized protein</fullName>
    </submittedName>
</protein>
<reference evidence="1" key="1">
    <citation type="submission" date="2019-08" db="EMBL/GenBank/DDBJ databases">
        <authorList>
            <person name="Kucharzyk K."/>
            <person name="Murdoch R.W."/>
            <person name="Higgins S."/>
            <person name="Loffler F."/>
        </authorList>
    </citation>
    <scope>NUCLEOTIDE SEQUENCE</scope>
</reference>
<dbReference type="EMBL" id="VSSQ01030772">
    <property type="protein sequence ID" value="MPM81424.1"/>
    <property type="molecule type" value="Genomic_DNA"/>
</dbReference>
<organism evidence="1">
    <name type="scientific">bioreactor metagenome</name>
    <dbReference type="NCBI Taxonomy" id="1076179"/>
    <lineage>
        <taxon>unclassified sequences</taxon>
        <taxon>metagenomes</taxon>
        <taxon>ecological metagenomes</taxon>
    </lineage>
</organism>
<sequence>MVKERLATASCPAPTVTGLALFIFGSKVNGGVTTTRNFRDMLPFDTTMEASVSVTGKVLAMDAVISPEAFTAGCVPKMEVSPST</sequence>
<gene>
    <name evidence="1" type="ORF">SDC9_128477</name>
</gene>
<accession>A0A645CWW6</accession>
<comment type="caution">
    <text evidence="1">The sequence shown here is derived from an EMBL/GenBank/DDBJ whole genome shotgun (WGS) entry which is preliminary data.</text>
</comment>
<proteinExistence type="predicted"/>
<name>A0A645CWW6_9ZZZZ</name>
<evidence type="ECO:0000313" key="1">
    <source>
        <dbReference type="EMBL" id="MPM81424.1"/>
    </source>
</evidence>